<keyword evidence="4" id="KW-0479">Metal-binding</keyword>
<dbReference type="GO" id="GO:0008270">
    <property type="term" value="F:zinc ion binding"/>
    <property type="evidence" value="ECO:0007669"/>
    <property type="project" value="UniProtKB-KW"/>
</dbReference>
<dbReference type="InterPro" id="IPR017856">
    <property type="entry name" value="Integrase-like_N"/>
</dbReference>
<dbReference type="PANTHER" id="PTHR41694:SF3">
    <property type="entry name" value="RNA-DIRECTED DNA POLYMERASE-RELATED"/>
    <property type="match status" value="1"/>
</dbReference>
<dbReference type="AlphaFoldDB" id="A0A7K4VK72"/>
<evidence type="ECO:0000256" key="3">
    <source>
        <dbReference type="ARBA" id="ARBA00022722"/>
    </source>
</evidence>
<dbReference type="GO" id="GO:0035613">
    <property type="term" value="F:RNA stem-loop binding"/>
    <property type="evidence" value="ECO:0007669"/>
    <property type="project" value="TreeGrafter"/>
</dbReference>
<organism evidence="10 11">
    <name type="scientific">Emberiza fucata</name>
    <dbReference type="NCBI Taxonomy" id="337179"/>
    <lineage>
        <taxon>Eukaryota</taxon>
        <taxon>Metazoa</taxon>
        <taxon>Chordata</taxon>
        <taxon>Craniata</taxon>
        <taxon>Vertebrata</taxon>
        <taxon>Euteleostomi</taxon>
        <taxon>Archelosauria</taxon>
        <taxon>Archosauria</taxon>
        <taxon>Dinosauria</taxon>
        <taxon>Saurischia</taxon>
        <taxon>Theropoda</taxon>
        <taxon>Coelurosauria</taxon>
        <taxon>Aves</taxon>
        <taxon>Neognathae</taxon>
        <taxon>Neoaves</taxon>
        <taxon>Telluraves</taxon>
        <taxon>Australaves</taxon>
        <taxon>Passeriformes</taxon>
        <taxon>Passeroidea</taxon>
        <taxon>Fringillidae</taxon>
        <taxon>Emberizinae</taxon>
        <taxon>Emberizini</taxon>
        <taxon>Emberiza</taxon>
    </lineage>
</organism>
<dbReference type="GO" id="GO:0003964">
    <property type="term" value="F:RNA-directed DNA polymerase activity"/>
    <property type="evidence" value="ECO:0007669"/>
    <property type="project" value="UniProtKB-KW"/>
</dbReference>
<dbReference type="Pfam" id="PF02022">
    <property type="entry name" value="Integrase_Zn"/>
    <property type="match status" value="1"/>
</dbReference>
<dbReference type="SUPFAM" id="SSF56672">
    <property type="entry name" value="DNA/RNA polymerases"/>
    <property type="match status" value="1"/>
</dbReference>
<keyword evidence="6" id="KW-0378">Hydrolase</keyword>
<dbReference type="EMBL" id="VYZJ01001044">
    <property type="protein sequence ID" value="NWR22909.1"/>
    <property type="molecule type" value="Genomic_DNA"/>
</dbReference>
<dbReference type="InterPro" id="IPR003308">
    <property type="entry name" value="Integrase_Zn-bd_dom_N"/>
</dbReference>
<dbReference type="GO" id="GO:0016787">
    <property type="term" value="F:hydrolase activity"/>
    <property type="evidence" value="ECO:0007669"/>
    <property type="project" value="UniProtKB-KW"/>
</dbReference>
<dbReference type="PROSITE" id="PS50876">
    <property type="entry name" value="ZF_INTEGRASE"/>
    <property type="match status" value="1"/>
</dbReference>
<dbReference type="Proteomes" id="UP000580681">
    <property type="component" value="Unassembled WGS sequence"/>
</dbReference>
<dbReference type="GO" id="GO:0004519">
    <property type="term" value="F:endonuclease activity"/>
    <property type="evidence" value="ECO:0007669"/>
    <property type="project" value="UniProtKB-KW"/>
</dbReference>
<keyword evidence="8" id="KW-0863">Zinc-finger</keyword>
<evidence type="ECO:0000256" key="2">
    <source>
        <dbReference type="ARBA" id="ARBA00022695"/>
    </source>
</evidence>
<evidence type="ECO:0000313" key="11">
    <source>
        <dbReference type="Proteomes" id="UP000580681"/>
    </source>
</evidence>
<name>A0A7K4VK72_9EMBE</name>
<dbReference type="Gene3D" id="1.10.10.200">
    <property type="match status" value="1"/>
</dbReference>
<evidence type="ECO:0000256" key="8">
    <source>
        <dbReference type="PROSITE-ProRule" id="PRU00450"/>
    </source>
</evidence>
<evidence type="ECO:0000256" key="7">
    <source>
        <dbReference type="ARBA" id="ARBA00022918"/>
    </source>
</evidence>
<dbReference type="InterPro" id="IPR043502">
    <property type="entry name" value="DNA/RNA_pol_sf"/>
</dbReference>
<feature type="domain" description="Integrase-type" evidence="9">
    <location>
        <begin position="42"/>
        <end position="83"/>
    </location>
</feature>
<comment type="caution">
    <text evidence="10">The sequence shown here is derived from an EMBL/GenBank/DDBJ whole genome shotgun (WGS) entry which is preliminary data.</text>
</comment>
<keyword evidence="11" id="KW-1185">Reference proteome</keyword>
<sequence length="95" mass="10378">MGALQPGLPNPAMLPKDWALLIIDLKDCFFTIPLHPQDMKRFAFTLAREAHSIFHQNAKGLQEEFKISKAEAIAIVRACPICSHHNGGCGLGLGV</sequence>
<evidence type="ECO:0000256" key="5">
    <source>
        <dbReference type="ARBA" id="ARBA00022759"/>
    </source>
</evidence>
<feature type="non-terminal residue" evidence="10">
    <location>
        <position position="95"/>
    </location>
</feature>
<protein>
    <submittedName>
        <fullName evidence="10">POK7 protein</fullName>
    </submittedName>
</protein>
<accession>A0A7K4VK72</accession>
<keyword evidence="1" id="KW-0808">Transferase</keyword>
<keyword evidence="2" id="KW-0548">Nucleotidyltransferase</keyword>
<evidence type="ECO:0000256" key="4">
    <source>
        <dbReference type="ARBA" id="ARBA00022723"/>
    </source>
</evidence>
<keyword evidence="3" id="KW-0540">Nuclease</keyword>
<reference evidence="10 11" key="1">
    <citation type="submission" date="2019-09" db="EMBL/GenBank/DDBJ databases">
        <title>Bird 10,000 Genomes (B10K) Project - Family phase.</title>
        <authorList>
            <person name="Zhang G."/>
        </authorList>
    </citation>
    <scope>NUCLEOTIDE SEQUENCE [LARGE SCALE GENOMIC DNA]</scope>
    <source>
        <strain evidence="10">B10K-DU-015-11</strain>
        <tissue evidence="10">Mixed tissue sample</tissue>
    </source>
</reference>
<keyword evidence="8" id="KW-0862">Zinc</keyword>
<dbReference type="PANTHER" id="PTHR41694">
    <property type="entry name" value="ENDOGENOUS RETROVIRUS GROUP K MEMBER POL PROTEIN"/>
    <property type="match status" value="1"/>
</dbReference>
<keyword evidence="5" id="KW-0255">Endonuclease</keyword>
<evidence type="ECO:0000256" key="1">
    <source>
        <dbReference type="ARBA" id="ARBA00022679"/>
    </source>
</evidence>
<evidence type="ECO:0000313" key="10">
    <source>
        <dbReference type="EMBL" id="NWR22909.1"/>
    </source>
</evidence>
<evidence type="ECO:0000256" key="6">
    <source>
        <dbReference type="ARBA" id="ARBA00022801"/>
    </source>
</evidence>
<keyword evidence="7" id="KW-0695">RNA-directed DNA polymerase</keyword>
<evidence type="ECO:0000259" key="9">
    <source>
        <dbReference type="PROSITE" id="PS50876"/>
    </source>
</evidence>
<feature type="non-terminal residue" evidence="10">
    <location>
        <position position="1"/>
    </location>
</feature>
<gene>
    <name evidence="10" type="primary">Ervk7_0</name>
    <name evidence="10" type="ORF">EMBFUC_R14723</name>
</gene>
<proteinExistence type="predicted"/>
<dbReference type="SUPFAM" id="SSF46919">
    <property type="entry name" value="N-terminal Zn binding domain of HIV integrase"/>
    <property type="match status" value="1"/>
</dbReference>